<evidence type="ECO:0000313" key="2">
    <source>
        <dbReference type="EMBL" id="JAD74742.1"/>
    </source>
</evidence>
<name>A0A0A9CTA7_ARUDO</name>
<evidence type="ECO:0000256" key="1">
    <source>
        <dbReference type="SAM" id="SignalP"/>
    </source>
</evidence>
<protein>
    <recommendedName>
        <fullName evidence="3">Secreted protein</fullName>
    </recommendedName>
</protein>
<reference evidence="2" key="1">
    <citation type="submission" date="2014-09" db="EMBL/GenBank/DDBJ databases">
        <authorList>
            <person name="Magalhaes I.L.F."/>
            <person name="Oliveira U."/>
            <person name="Santos F.R."/>
            <person name="Vidigal T.H.D.A."/>
            <person name="Brescovit A.D."/>
            <person name="Santos A.J."/>
        </authorList>
    </citation>
    <scope>NUCLEOTIDE SEQUENCE</scope>
    <source>
        <tissue evidence="2">Shoot tissue taken approximately 20 cm above the soil surface</tissue>
    </source>
</reference>
<evidence type="ECO:0008006" key="3">
    <source>
        <dbReference type="Google" id="ProtNLM"/>
    </source>
</evidence>
<reference evidence="2" key="2">
    <citation type="journal article" date="2015" name="Data Brief">
        <title>Shoot transcriptome of the giant reed, Arundo donax.</title>
        <authorList>
            <person name="Barrero R.A."/>
            <person name="Guerrero F.D."/>
            <person name="Moolhuijzen P."/>
            <person name="Goolsby J.A."/>
            <person name="Tidwell J."/>
            <person name="Bellgard S.E."/>
            <person name="Bellgard M.I."/>
        </authorList>
    </citation>
    <scope>NUCLEOTIDE SEQUENCE</scope>
    <source>
        <tissue evidence="2">Shoot tissue taken approximately 20 cm above the soil surface</tissue>
    </source>
</reference>
<feature type="chain" id="PRO_5002043337" description="Secreted protein" evidence="1">
    <location>
        <begin position="24"/>
        <end position="91"/>
    </location>
</feature>
<proteinExistence type="predicted"/>
<accession>A0A0A9CTA7</accession>
<dbReference type="AlphaFoldDB" id="A0A0A9CTA7"/>
<organism evidence="2">
    <name type="scientific">Arundo donax</name>
    <name type="common">Giant reed</name>
    <name type="synonym">Donax arundinaceus</name>
    <dbReference type="NCBI Taxonomy" id="35708"/>
    <lineage>
        <taxon>Eukaryota</taxon>
        <taxon>Viridiplantae</taxon>
        <taxon>Streptophyta</taxon>
        <taxon>Embryophyta</taxon>
        <taxon>Tracheophyta</taxon>
        <taxon>Spermatophyta</taxon>
        <taxon>Magnoliopsida</taxon>
        <taxon>Liliopsida</taxon>
        <taxon>Poales</taxon>
        <taxon>Poaceae</taxon>
        <taxon>PACMAD clade</taxon>
        <taxon>Arundinoideae</taxon>
        <taxon>Arundineae</taxon>
        <taxon>Arundo</taxon>
    </lineage>
</organism>
<keyword evidence="1" id="KW-0732">Signal</keyword>
<dbReference type="EMBL" id="GBRH01223153">
    <property type="protein sequence ID" value="JAD74742.1"/>
    <property type="molecule type" value="Transcribed_RNA"/>
</dbReference>
<feature type="signal peptide" evidence="1">
    <location>
        <begin position="1"/>
        <end position="23"/>
    </location>
</feature>
<sequence length="91" mass="10261">MLLFSSGSKSFLRFFIIPPLLLFLDDLQFWSLSTFCTRVENFEHSQMFFSLRMHGGFHEGGGTIRQIPNGSAIGRILSMYFKVSSNSSSVG</sequence>